<dbReference type="AlphaFoldDB" id="A0A154BLH3"/>
<dbReference type="OrthoDB" id="1683675at2"/>
<accession>A0A154BLH3</accession>
<protein>
    <submittedName>
        <fullName evidence="1">Uncharacterized protein</fullName>
    </submittedName>
</protein>
<evidence type="ECO:0000313" key="1">
    <source>
        <dbReference type="EMBL" id="KYZ74741.1"/>
    </source>
</evidence>
<reference evidence="1 2" key="1">
    <citation type="submission" date="2016-02" db="EMBL/GenBank/DDBJ databases">
        <title>Anaerosporomusa subterraneum gen. nov., sp. nov., a spore-forming obligate anaerobe isolated from saprolite.</title>
        <authorList>
            <person name="Choi J.K."/>
            <person name="Shah M."/>
            <person name="Yee N."/>
        </authorList>
    </citation>
    <scope>NUCLEOTIDE SEQUENCE [LARGE SCALE GENOMIC DNA]</scope>
    <source>
        <strain evidence="1 2">RU4</strain>
    </source>
</reference>
<name>A0A154BLH3_ANASB</name>
<dbReference type="STRING" id="1794912.AXX12_16075"/>
<dbReference type="RefSeq" id="WP_066245774.1">
    <property type="nucleotide sequence ID" value="NZ_LSGP01000028.1"/>
</dbReference>
<gene>
    <name evidence="1" type="ORF">AXX12_16075</name>
</gene>
<keyword evidence="2" id="KW-1185">Reference proteome</keyword>
<sequence length="70" mass="7925">MNHSVWCEHLDKRSKFTIVDYRCSDGVTLLKIQSWYCPECGVHGAATQIIERPQDSAADQADTQQIAQVM</sequence>
<organism evidence="1 2">
    <name type="scientific">Anaerosporomusa subterranea</name>
    <dbReference type="NCBI Taxonomy" id="1794912"/>
    <lineage>
        <taxon>Bacteria</taxon>
        <taxon>Bacillati</taxon>
        <taxon>Bacillota</taxon>
        <taxon>Negativicutes</taxon>
        <taxon>Acetonemataceae</taxon>
        <taxon>Anaerosporomusa</taxon>
    </lineage>
</organism>
<evidence type="ECO:0000313" key="2">
    <source>
        <dbReference type="Proteomes" id="UP000076268"/>
    </source>
</evidence>
<dbReference type="Proteomes" id="UP000076268">
    <property type="component" value="Unassembled WGS sequence"/>
</dbReference>
<comment type="caution">
    <text evidence="1">The sequence shown here is derived from an EMBL/GenBank/DDBJ whole genome shotgun (WGS) entry which is preliminary data.</text>
</comment>
<proteinExistence type="predicted"/>
<dbReference type="EMBL" id="LSGP01000028">
    <property type="protein sequence ID" value="KYZ74741.1"/>
    <property type="molecule type" value="Genomic_DNA"/>
</dbReference>